<dbReference type="InterPro" id="IPR052349">
    <property type="entry name" value="Metallo-hydrolase_Enzymes"/>
</dbReference>
<proteinExistence type="predicted"/>
<evidence type="ECO:0000313" key="3">
    <source>
        <dbReference type="Proteomes" id="UP001646157"/>
    </source>
</evidence>
<dbReference type="Proteomes" id="UP001646157">
    <property type="component" value="Unassembled WGS sequence"/>
</dbReference>
<dbReference type="InterPro" id="IPR011059">
    <property type="entry name" value="Metal-dep_hydrolase_composite"/>
</dbReference>
<feature type="domain" description="Amidohydrolase 3" evidence="1">
    <location>
        <begin position="56"/>
        <end position="403"/>
    </location>
</feature>
<accession>A0ABS2NCX4</accession>
<dbReference type="Gene3D" id="2.30.40.10">
    <property type="entry name" value="Urease, subunit C, domain 1"/>
    <property type="match status" value="1"/>
</dbReference>
<keyword evidence="2" id="KW-0378">Hydrolase</keyword>
<keyword evidence="3" id="KW-1185">Reference proteome</keyword>
<comment type="caution">
    <text evidence="2">The sequence shown here is derived from an EMBL/GenBank/DDBJ whole genome shotgun (WGS) entry which is preliminary data.</text>
</comment>
<dbReference type="PANTHER" id="PTHR32027">
    <property type="entry name" value="CYTOSINE DEAMINASE"/>
    <property type="match status" value="1"/>
</dbReference>
<sequence>MNTFWMKNVRLETGFEYENDRVIGTTTEVCHLKIKDGKMIRISTDGGDIDKDSIPIMDAKGKLMMPSFREMHIHIDKTYYSGPWKACRPITNGIFTRIEEEKELLPKQLPFALDRAEKMIELLLHNGHTHIRTHCNVEPTSGLKNLEVTVKALEKYKDSLTYEIVAFPQHGLLLSDSVSLIREAMKNGATHVGGVDPATVDRNIDQSLWTTFDIAAEHNAGIDIHLHDPNTLGAFTFERLVDFTKEAKMKGQVTISHAIALGDLEGQSLTEIMTLLKEQEIDIATTVPINRPTIPIPTLDQHGLRVSVGHDSLTDHWSPFGSGNTVEKLSILAERFRFIDEYSLNRTWKYASGGVTPLNDQGEQVWPRVGEAADFVLVDASCSAEAVARRSTIDSVYKNGNRVDNTRIATINSSK</sequence>
<dbReference type="GO" id="GO:0004131">
    <property type="term" value="F:cytosine deaminase activity"/>
    <property type="evidence" value="ECO:0007669"/>
    <property type="project" value="UniProtKB-EC"/>
</dbReference>
<dbReference type="EMBL" id="JAFBDZ010000002">
    <property type="protein sequence ID" value="MBM7585712.1"/>
    <property type="molecule type" value="Genomic_DNA"/>
</dbReference>
<evidence type="ECO:0000313" key="2">
    <source>
        <dbReference type="EMBL" id="MBM7585712.1"/>
    </source>
</evidence>
<dbReference type="NCBIfam" id="NF005312">
    <property type="entry name" value="PRK06846.1"/>
    <property type="match status" value="1"/>
</dbReference>
<dbReference type="SUPFAM" id="SSF51338">
    <property type="entry name" value="Composite domain of metallo-dependent hydrolases"/>
    <property type="match status" value="1"/>
</dbReference>
<dbReference type="SUPFAM" id="SSF51556">
    <property type="entry name" value="Metallo-dependent hydrolases"/>
    <property type="match status" value="1"/>
</dbReference>
<gene>
    <name evidence="2" type="ORF">JOC86_002254</name>
</gene>
<organism evidence="2 3">
    <name type="scientific">Rossellomorea pakistanensis</name>
    <dbReference type="NCBI Taxonomy" id="992288"/>
    <lineage>
        <taxon>Bacteria</taxon>
        <taxon>Bacillati</taxon>
        <taxon>Bacillota</taxon>
        <taxon>Bacilli</taxon>
        <taxon>Bacillales</taxon>
        <taxon>Bacillaceae</taxon>
        <taxon>Rossellomorea</taxon>
    </lineage>
</organism>
<evidence type="ECO:0000259" key="1">
    <source>
        <dbReference type="Pfam" id="PF07969"/>
    </source>
</evidence>
<dbReference type="RefSeq" id="WP_205172193.1">
    <property type="nucleotide sequence ID" value="NZ_JAFBDZ010000002.1"/>
</dbReference>
<name>A0ABS2NCX4_9BACI</name>
<dbReference type="PANTHER" id="PTHR32027:SF9">
    <property type="entry name" value="BLL3847 PROTEIN"/>
    <property type="match status" value="1"/>
</dbReference>
<dbReference type="Pfam" id="PF07969">
    <property type="entry name" value="Amidohydro_3"/>
    <property type="match status" value="1"/>
</dbReference>
<dbReference type="CDD" id="cd01293">
    <property type="entry name" value="Bact_CD"/>
    <property type="match status" value="1"/>
</dbReference>
<dbReference type="InterPro" id="IPR013108">
    <property type="entry name" value="Amidohydro_3"/>
</dbReference>
<dbReference type="EC" id="3.5.4.1" evidence="2"/>
<protein>
    <submittedName>
        <fullName evidence="2">Cytosine deaminase</fullName>
        <ecNumber evidence="2">3.5.4.1</ecNumber>
    </submittedName>
</protein>
<dbReference type="InterPro" id="IPR032466">
    <property type="entry name" value="Metal_Hydrolase"/>
</dbReference>
<dbReference type="Gene3D" id="3.20.20.140">
    <property type="entry name" value="Metal-dependent hydrolases"/>
    <property type="match status" value="1"/>
</dbReference>
<reference evidence="2 3" key="1">
    <citation type="submission" date="2021-01" db="EMBL/GenBank/DDBJ databases">
        <title>Genomic Encyclopedia of Type Strains, Phase IV (KMG-IV): sequencing the most valuable type-strain genomes for metagenomic binning, comparative biology and taxonomic classification.</title>
        <authorList>
            <person name="Goeker M."/>
        </authorList>
    </citation>
    <scope>NUCLEOTIDE SEQUENCE [LARGE SCALE GENOMIC DNA]</scope>
    <source>
        <strain evidence="2 3">DSM 24834</strain>
    </source>
</reference>